<evidence type="ECO:0000313" key="2">
    <source>
        <dbReference type="EMBL" id="ATA82052.1"/>
    </source>
</evidence>
<evidence type="ECO:0000313" key="3">
    <source>
        <dbReference type="Proteomes" id="UP000217276"/>
    </source>
</evidence>
<proteinExistence type="predicted"/>
<name>A0A250FA97_9FLAO</name>
<dbReference type="InterPro" id="IPR001466">
    <property type="entry name" value="Beta-lactam-related"/>
</dbReference>
<dbReference type="Proteomes" id="UP000217276">
    <property type="component" value="Chromosome"/>
</dbReference>
<dbReference type="PANTHER" id="PTHR43283:SF7">
    <property type="entry name" value="BETA-LACTAMASE-RELATED DOMAIN-CONTAINING PROTEIN"/>
    <property type="match status" value="1"/>
</dbReference>
<evidence type="ECO:0000259" key="1">
    <source>
        <dbReference type="Pfam" id="PF00144"/>
    </source>
</evidence>
<gene>
    <name evidence="2" type="ORF">CGC53_06695</name>
</gene>
<dbReference type="PANTHER" id="PTHR43283">
    <property type="entry name" value="BETA-LACTAMASE-RELATED"/>
    <property type="match status" value="1"/>
</dbReference>
<dbReference type="KEGG" id="clk:CGC53_06695"/>
<dbReference type="Gene3D" id="3.40.710.10">
    <property type="entry name" value="DD-peptidase/beta-lactamase superfamily"/>
    <property type="match status" value="1"/>
</dbReference>
<dbReference type="GO" id="GO:0016787">
    <property type="term" value="F:hydrolase activity"/>
    <property type="evidence" value="ECO:0007669"/>
    <property type="project" value="UniProtKB-KW"/>
</dbReference>
<dbReference type="InterPro" id="IPR012338">
    <property type="entry name" value="Beta-lactam/transpept-like"/>
</dbReference>
<protein>
    <submittedName>
        <fullName evidence="2">Serine hydrolase</fullName>
    </submittedName>
</protein>
<dbReference type="EMBL" id="CP022384">
    <property type="protein sequence ID" value="ATA82052.1"/>
    <property type="molecule type" value="Genomic_DNA"/>
</dbReference>
<sequence length="384" mass="43494">MKKFTISLFLLLLIVVGGVYLLGYGYLFKAVRVVYATGHSTTFLDDYTYFDNRTISRSTTPQAWALAAEYNQVAETPELQNAHQKYGTVAFLIIKGDSIWHERYFDNYNSQSKSNSFSMAKSYVSALLGRAITDGYIKGLDQPVSDFFPQYKEGLAAKLTVGDLSSMASGLDWDEAYYDPFSITTRAYFDEHFREKMLQLKITSEPGKAFKYLSGNTFLLGMVIEKATGKNLSDYLAEALWQPMGCESEALWQLDSEESGLEKAYCCIASNARDFARLGKLYRDNGKWNGKQLLDSAFVAKSVQPRFPDHPEYGYGWWLLDYKGIHFFMMRGHLGQYVIVNPIDEVIIVRLGHSLSDEAPEGSTFPSDIYTYIDEAYKMINGNS</sequence>
<dbReference type="Pfam" id="PF00144">
    <property type="entry name" value="Beta-lactamase"/>
    <property type="match status" value="1"/>
</dbReference>
<accession>A0A250FA97</accession>
<dbReference type="RefSeq" id="WP_095914113.1">
    <property type="nucleotide sequence ID" value="NZ_CAUUPF010000005.1"/>
</dbReference>
<feature type="domain" description="Beta-lactamase-related" evidence="1">
    <location>
        <begin position="82"/>
        <end position="356"/>
    </location>
</feature>
<keyword evidence="2" id="KW-0378">Hydrolase</keyword>
<organism evidence="2 3">
    <name type="scientific">Capnocytophaga leadbetteri</name>
    <dbReference type="NCBI Taxonomy" id="327575"/>
    <lineage>
        <taxon>Bacteria</taxon>
        <taxon>Pseudomonadati</taxon>
        <taxon>Bacteroidota</taxon>
        <taxon>Flavobacteriia</taxon>
        <taxon>Flavobacteriales</taxon>
        <taxon>Flavobacteriaceae</taxon>
        <taxon>Capnocytophaga</taxon>
    </lineage>
</organism>
<keyword evidence="3" id="KW-1185">Reference proteome</keyword>
<dbReference type="SUPFAM" id="SSF56601">
    <property type="entry name" value="beta-lactamase/transpeptidase-like"/>
    <property type="match status" value="1"/>
</dbReference>
<reference evidence="3" key="1">
    <citation type="submission" date="2017-06" db="EMBL/GenBank/DDBJ databases">
        <title>Capnocytophaga spp. assemblies.</title>
        <authorList>
            <person name="Gulvik C.A."/>
        </authorList>
    </citation>
    <scope>NUCLEOTIDE SEQUENCE [LARGE SCALE GENOMIC DNA]</scope>
    <source>
        <strain evidence="3">H6253</strain>
    </source>
</reference>
<dbReference type="AlphaFoldDB" id="A0A250FA97"/>
<dbReference type="InterPro" id="IPR050789">
    <property type="entry name" value="Diverse_Enzym_Activities"/>
</dbReference>